<dbReference type="EMBL" id="AZHX01000356">
    <property type="protein sequence ID" value="ETX07850.1"/>
    <property type="molecule type" value="Genomic_DNA"/>
</dbReference>
<dbReference type="GO" id="GO:0051301">
    <property type="term" value="P:cell division"/>
    <property type="evidence" value="ECO:0007669"/>
    <property type="project" value="TreeGrafter"/>
</dbReference>
<dbReference type="AlphaFoldDB" id="W4MCE5"/>
<dbReference type="Proteomes" id="UP000019140">
    <property type="component" value="Unassembled WGS sequence"/>
</dbReference>
<accession>W4MCE5</accession>
<gene>
    <name evidence="2" type="ORF">ETSY2_08825</name>
</gene>
<sequence>MIPLHRSLLILFVLSLLISGLGYDPLSRLIPGVAPFVLPGLVLAALALILTRDLASARQQGQQGDSEITKALQTEADASLSRFDEMQRRLNRLSTMTQSLETAQAEQVSLLPARILILQKRYDDAVKWLQDAIEQRPESTEARWLLGEALVGNKRHNEALPHLRAGLVEEDVHRLSLIAQCEQGLGYYTDAEKHLLRLIEIRGDLRQQDLVTLGVVQSELEPQRASMTLSQALELNPFNSAARYQLIDLRMRLGAYDEAIALATDGLERNRADIGCYVSRADARFRRGEIEDEPAIFNDLAAAQAKNRRDYNIYRLRGALHQRRANRIDKAAEHRHALQEAIDAYEEGLSHVPSKFQAHLLAAESRVFLQLSRFEDAVHAAQRAVQHASGHVSNHLALALARLAAGQWRAAVQAADQGMPWAGWGGRIWLTAIDIFASTCAGVDPDTLRPKCTILAHELSGNDRHFELSDTWSVVRDVLDNKQTNVGKRGQRLIHDTVALLEHTLSAHVYRQTWGEARKADEVA</sequence>
<keyword evidence="3" id="KW-1185">Reference proteome</keyword>
<protein>
    <submittedName>
        <fullName evidence="2">Uncharacterized protein</fullName>
    </submittedName>
</protein>
<dbReference type="Gene3D" id="1.25.40.10">
    <property type="entry name" value="Tetratricopeptide repeat domain"/>
    <property type="match status" value="3"/>
</dbReference>
<name>W4MCE5_9BACT</name>
<keyword evidence="1" id="KW-1133">Transmembrane helix</keyword>
<organism evidence="2 3">
    <name type="scientific">Candidatus Entotheonella gemina</name>
    <dbReference type="NCBI Taxonomy" id="1429439"/>
    <lineage>
        <taxon>Bacteria</taxon>
        <taxon>Pseudomonadati</taxon>
        <taxon>Nitrospinota/Tectimicrobiota group</taxon>
        <taxon>Candidatus Tectimicrobiota</taxon>
        <taxon>Candidatus Entotheonellia</taxon>
        <taxon>Candidatus Entotheonellales</taxon>
        <taxon>Candidatus Entotheonellaceae</taxon>
        <taxon>Candidatus Entotheonella</taxon>
    </lineage>
</organism>
<dbReference type="SMART" id="SM00028">
    <property type="entry name" value="TPR"/>
    <property type="match status" value="4"/>
</dbReference>
<dbReference type="PANTHER" id="PTHR12558:SF13">
    <property type="entry name" value="CELL DIVISION CYCLE PROTEIN 27 HOMOLOG"/>
    <property type="match status" value="1"/>
</dbReference>
<dbReference type="Pfam" id="PF13432">
    <property type="entry name" value="TPR_16"/>
    <property type="match status" value="1"/>
</dbReference>
<reference evidence="2 3" key="1">
    <citation type="journal article" date="2014" name="Nature">
        <title>An environmental bacterial taxon with a large and distinct metabolic repertoire.</title>
        <authorList>
            <person name="Wilson M.C."/>
            <person name="Mori T."/>
            <person name="Ruckert C."/>
            <person name="Uria A.R."/>
            <person name="Helf M.J."/>
            <person name="Takada K."/>
            <person name="Gernert C."/>
            <person name="Steffens U.A."/>
            <person name="Heycke N."/>
            <person name="Schmitt S."/>
            <person name="Rinke C."/>
            <person name="Helfrich E.J."/>
            <person name="Brachmann A.O."/>
            <person name="Gurgui C."/>
            <person name="Wakimoto T."/>
            <person name="Kracht M."/>
            <person name="Crusemann M."/>
            <person name="Hentschel U."/>
            <person name="Abe I."/>
            <person name="Matsunaga S."/>
            <person name="Kalinowski J."/>
            <person name="Takeyama H."/>
            <person name="Piel J."/>
        </authorList>
    </citation>
    <scope>NUCLEOTIDE SEQUENCE [LARGE SCALE GENOMIC DNA]</scope>
    <source>
        <strain evidence="3">TSY2</strain>
    </source>
</reference>
<dbReference type="PANTHER" id="PTHR12558">
    <property type="entry name" value="CELL DIVISION CYCLE 16,23,27"/>
    <property type="match status" value="1"/>
</dbReference>
<evidence type="ECO:0000313" key="2">
    <source>
        <dbReference type="EMBL" id="ETX07850.1"/>
    </source>
</evidence>
<keyword evidence="1" id="KW-0472">Membrane</keyword>
<dbReference type="Pfam" id="PF14559">
    <property type="entry name" value="TPR_19"/>
    <property type="match status" value="1"/>
</dbReference>
<evidence type="ECO:0000313" key="3">
    <source>
        <dbReference type="Proteomes" id="UP000019140"/>
    </source>
</evidence>
<proteinExistence type="predicted"/>
<keyword evidence="1" id="KW-0812">Transmembrane</keyword>
<comment type="caution">
    <text evidence="2">The sequence shown here is derived from an EMBL/GenBank/DDBJ whole genome shotgun (WGS) entry which is preliminary data.</text>
</comment>
<dbReference type="InterPro" id="IPR019734">
    <property type="entry name" value="TPR_rpt"/>
</dbReference>
<feature type="transmembrane region" description="Helical" evidence="1">
    <location>
        <begin position="32"/>
        <end position="50"/>
    </location>
</feature>
<dbReference type="HOGENOM" id="CLU_540470_0_0_7"/>
<dbReference type="SUPFAM" id="SSF48452">
    <property type="entry name" value="TPR-like"/>
    <property type="match status" value="2"/>
</dbReference>
<evidence type="ECO:0000256" key="1">
    <source>
        <dbReference type="SAM" id="Phobius"/>
    </source>
</evidence>
<dbReference type="InterPro" id="IPR011990">
    <property type="entry name" value="TPR-like_helical_dom_sf"/>
</dbReference>